<protein>
    <recommendedName>
        <fullName evidence="6">BREX system P-loop protein BrxC</fullName>
    </recommendedName>
</protein>
<dbReference type="Pfam" id="PF25796">
    <property type="entry name" value="BREX_BrxC_4th"/>
    <property type="match status" value="1"/>
</dbReference>
<dbReference type="InterPro" id="IPR058036">
    <property type="entry name" value="BREX_BrxC_4th"/>
</dbReference>
<dbReference type="NCBIfam" id="NF033441">
    <property type="entry name" value="BREX_BrxC"/>
    <property type="match status" value="1"/>
</dbReference>
<name>A0A133VDE6_9EURY</name>
<proteinExistence type="predicted"/>
<comment type="caution">
    <text evidence="4">The sequence shown here is derived from an EMBL/GenBank/DDBJ whole genome shotgun (WGS) entry which is preliminary data.</text>
</comment>
<evidence type="ECO:0000313" key="4">
    <source>
        <dbReference type="EMBL" id="KXB04424.1"/>
    </source>
</evidence>
<keyword evidence="5" id="KW-1185">Reference proteome</keyword>
<dbReference type="Proteomes" id="UP000070549">
    <property type="component" value="Unassembled WGS sequence"/>
</dbReference>
<feature type="domain" description="Probable ATP-binding protein BrxC 4th six-stranded beta-sheet" evidence="3">
    <location>
        <begin position="270"/>
        <end position="432"/>
    </location>
</feature>
<evidence type="ECO:0000313" key="5">
    <source>
        <dbReference type="Proteomes" id="UP000070549"/>
    </source>
</evidence>
<dbReference type="InterPro" id="IPR047679">
    <property type="entry name" value="BREX_BrxC"/>
</dbReference>
<feature type="domain" description="Probable ATP-binding protein BrxC winged helix-turn-helix" evidence="2">
    <location>
        <begin position="483"/>
        <end position="576"/>
    </location>
</feature>
<feature type="non-terminal residue" evidence="4">
    <location>
        <position position="879"/>
    </location>
</feature>
<accession>A0A133VDE6</accession>
<organism evidence="4 5">
    <name type="scientific">candidate division MSBL1 archaeon SCGC-AAA382A03</name>
    <dbReference type="NCBI Taxonomy" id="1698278"/>
    <lineage>
        <taxon>Archaea</taxon>
        <taxon>Methanobacteriati</taxon>
        <taxon>Methanobacteriota</taxon>
        <taxon>candidate division MSBL1</taxon>
    </lineage>
</organism>
<feature type="coiled-coil region" evidence="1">
    <location>
        <begin position="811"/>
        <end position="842"/>
    </location>
</feature>
<keyword evidence="1" id="KW-0175">Coiled coil</keyword>
<reference evidence="4 5" key="1">
    <citation type="journal article" date="2016" name="Sci. Rep.">
        <title>Metabolic traits of an uncultured archaeal lineage -MSBL1- from brine pools of the Red Sea.</title>
        <authorList>
            <person name="Mwirichia R."/>
            <person name="Alam I."/>
            <person name="Rashid M."/>
            <person name="Vinu M."/>
            <person name="Ba-Alawi W."/>
            <person name="Anthony Kamau A."/>
            <person name="Kamanda Ngugi D."/>
            <person name="Goker M."/>
            <person name="Klenk H.P."/>
            <person name="Bajic V."/>
            <person name="Stingl U."/>
        </authorList>
    </citation>
    <scope>NUCLEOTIDE SEQUENCE [LARGE SCALE GENOMIC DNA]</scope>
    <source>
        <strain evidence="4">SCGC-AAA382A03</strain>
    </source>
</reference>
<dbReference type="AlphaFoldDB" id="A0A133VDE6"/>
<evidence type="ECO:0000256" key="1">
    <source>
        <dbReference type="SAM" id="Coils"/>
    </source>
</evidence>
<evidence type="ECO:0008006" key="6">
    <source>
        <dbReference type="Google" id="ProtNLM"/>
    </source>
</evidence>
<sequence>GDLWLVVTAQSKLEEIISGVQRKKTEFNKIADRFDIKINLTSSNIDEVVRERILKKKIDGEKNLAQLYSGKSGKIKRDFKLDSERLLPEIEEDSFVDTYPFLPYQLHIIPDILTNLRGTTGIDSETQQLTGRERTMITLVQGAIKDELVSEETGALVTLDMLFDQIKNDLEGDIVRRIEDVSLKEGDNDLAEKILKSLYLIQQLDWVPKSADNIATIITPEIDEDARFAERIENHLEKLEDAKYIAEKPGGYRYLTPTEVEIEEEIESINVKSHEIRRAVKRETEQIMDLAKVSYSGTTFDFTLKIDGDKMKGKGEITLEVETPIERSFSDRSLQDFEDESLAKENRLYWVAQKDDSLITKIEDYKRLEKFLNNKQKKSMKGSERELIREKSGEKGDLEEEIREKLKEDFLNGDFIYEGDSTQTKGSKIVDAFKNYAPKIIPEIYTKFKIGNVSVRRKDVKKSLESGKLPNVCQDLDLVQPDGNINSNAAALQELLNVVRRNGGSNGIEGKKLLEKFDKIPYGWDSRVVQLLTAVALRGNLLKLRYQETEYLDYTDQELKGIISNSREFKKCLIQEFEEVDPETLNEARKLIDETFDKRIKESLPKISSYLKGKTEELVDLAKNAEDIARASDLPIVNETKTVRRRFEELSHVDGKTLIEKWLENKTELKNKKERVEKLHAFVGKDAKIKKFKRMSKFASDVFPLIKDKIPEKNELKELITSEKIIDKWQTLTEDYNEAVEIYLKEYNDLHEQRSKTYQKQYSALEEEETFQELSEENRNSVLADLQKHICNGTLEDPKKSLKCPNCFSSLQDLRNDLELVQTRVKKAREEAVEKLNEQEKKPTVETVELSKFGKSIQSEEDLEEFISKLEEELLEKLK</sequence>
<dbReference type="Pfam" id="PF25791">
    <property type="entry name" value="WHD_BREX_BrxC"/>
    <property type="match status" value="1"/>
</dbReference>
<feature type="non-terminal residue" evidence="4">
    <location>
        <position position="1"/>
    </location>
</feature>
<gene>
    <name evidence="4" type="ORF">AKJ49_02120</name>
</gene>
<dbReference type="InterPro" id="IPR058038">
    <property type="entry name" value="BREX_BrxC_wHTH"/>
</dbReference>
<dbReference type="EMBL" id="LHYC01000066">
    <property type="protein sequence ID" value="KXB04424.1"/>
    <property type="molecule type" value="Genomic_DNA"/>
</dbReference>
<evidence type="ECO:0000259" key="2">
    <source>
        <dbReference type="Pfam" id="PF25791"/>
    </source>
</evidence>
<evidence type="ECO:0000259" key="3">
    <source>
        <dbReference type="Pfam" id="PF25796"/>
    </source>
</evidence>